<proteinExistence type="predicted"/>
<evidence type="ECO:0000313" key="1">
    <source>
        <dbReference type="EMBL" id="CAD6184998.1"/>
    </source>
</evidence>
<name>A0A8S1GQK0_9PELO</name>
<dbReference type="Proteomes" id="UP000835052">
    <property type="component" value="Unassembled WGS sequence"/>
</dbReference>
<reference evidence="1" key="1">
    <citation type="submission" date="2020-10" db="EMBL/GenBank/DDBJ databases">
        <authorList>
            <person name="Kikuchi T."/>
        </authorList>
    </citation>
    <scope>NUCLEOTIDE SEQUENCE</scope>
    <source>
        <strain evidence="1">NKZ352</strain>
    </source>
</reference>
<evidence type="ECO:0000313" key="2">
    <source>
        <dbReference type="Proteomes" id="UP000835052"/>
    </source>
</evidence>
<organism evidence="1 2">
    <name type="scientific">Caenorhabditis auriculariae</name>
    <dbReference type="NCBI Taxonomy" id="2777116"/>
    <lineage>
        <taxon>Eukaryota</taxon>
        <taxon>Metazoa</taxon>
        <taxon>Ecdysozoa</taxon>
        <taxon>Nematoda</taxon>
        <taxon>Chromadorea</taxon>
        <taxon>Rhabditida</taxon>
        <taxon>Rhabditina</taxon>
        <taxon>Rhabditomorpha</taxon>
        <taxon>Rhabditoidea</taxon>
        <taxon>Rhabditidae</taxon>
        <taxon>Peloderinae</taxon>
        <taxon>Caenorhabditis</taxon>
    </lineage>
</organism>
<keyword evidence="2" id="KW-1185">Reference proteome</keyword>
<gene>
    <name evidence="1" type="ORF">CAUJ_LOCUS917</name>
</gene>
<accession>A0A8S1GQK0</accession>
<sequence>MRRSAVPPPFISSRYASLIQITAWPVSDESNQTASTIIEAFSEVTDSVEACSEQTPAPEVLAAEMLAMAPRGTPQDTPALSFSASGPLAHKRHVGSAWDDLRQDKVTSIATIEVSNWRGTVSRFGGCAIRVSASASPQAPPKEHLHFGNATSERGTQHIRSLAPTGTATRRPSASLSPIGFQTPSDALSEPMHFAENKRLLEINSFKTKKSEMRLA</sequence>
<dbReference type="AlphaFoldDB" id="A0A8S1GQK0"/>
<dbReference type="EMBL" id="CAJGYM010000002">
    <property type="protein sequence ID" value="CAD6184998.1"/>
    <property type="molecule type" value="Genomic_DNA"/>
</dbReference>
<comment type="caution">
    <text evidence="1">The sequence shown here is derived from an EMBL/GenBank/DDBJ whole genome shotgun (WGS) entry which is preliminary data.</text>
</comment>
<protein>
    <submittedName>
        <fullName evidence="1">Uncharacterized protein</fullName>
    </submittedName>
</protein>